<dbReference type="GO" id="GO:0004077">
    <property type="term" value="F:biotin--[biotin carboxyl-carrier protein] ligase activity"/>
    <property type="evidence" value="ECO:0007669"/>
    <property type="project" value="InterPro"/>
</dbReference>
<proteinExistence type="predicted"/>
<keyword evidence="1" id="KW-0436">Ligase</keyword>
<sequence length="243" mass="27103">MEIIKLDATESTNSYLKELVKRNTVQDFAVVVAKTQTKGRGQMDSSWQTEPGKNLTFSVLKEMSGFTLDKHFILNMSVALAVYNSLKSLQVPRIKIKWPNDIMSGSFKICGILIENIISGTDLKSAIIGIGLNVNQIHFPGNPKASSLKNKTQKDFDLDELLHALLQNLKSGLSNLEIGSTHEIYKEYQSNLFRRGVASTFQNMNGSTFSGIILGVSKEGMLLVQLENDTLQQFDIKEIKLLF</sequence>
<dbReference type="PANTHER" id="PTHR12835">
    <property type="entry name" value="BIOTIN PROTEIN LIGASE"/>
    <property type="match status" value="1"/>
</dbReference>
<dbReference type="Proteomes" id="UP000215244">
    <property type="component" value="Chromosome"/>
</dbReference>
<reference evidence="1 2" key="1">
    <citation type="submission" date="2017-08" db="EMBL/GenBank/DDBJ databases">
        <title>The complete genome sequence of Maribacter sp. B1, isolated from deep-sea sediment.</title>
        <authorList>
            <person name="Wu Y.-H."/>
            <person name="Cheng H."/>
            <person name="Xu X.-W."/>
        </authorList>
    </citation>
    <scope>NUCLEOTIDE SEQUENCE [LARGE SCALE GENOMIC DNA]</scope>
    <source>
        <strain evidence="1 2">B1</strain>
    </source>
</reference>
<dbReference type="PROSITE" id="PS51733">
    <property type="entry name" value="BPL_LPL_CATALYTIC"/>
    <property type="match status" value="1"/>
</dbReference>
<evidence type="ECO:0000313" key="2">
    <source>
        <dbReference type="Proteomes" id="UP000215244"/>
    </source>
</evidence>
<dbReference type="Pfam" id="PF03099">
    <property type="entry name" value="BPL_LplA_LipB"/>
    <property type="match status" value="1"/>
</dbReference>
<keyword evidence="2" id="KW-1185">Reference proteome</keyword>
<protein>
    <submittedName>
        <fullName evidence="1">Biotin--[acetyl-CoA-carboxylase] ligase</fullName>
    </submittedName>
</protein>
<dbReference type="GO" id="GO:0005737">
    <property type="term" value="C:cytoplasm"/>
    <property type="evidence" value="ECO:0007669"/>
    <property type="project" value="TreeGrafter"/>
</dbReference>
<dbReference type="InterPro" id="IPR004143">
    <property type="entry name" value="BPL_LPL_catalytic"/>
</dbReference>
<name>A0A223V7J7_9FLAO</name>
<dbReference type="InterPro" id="IPR045864">
    <property type="entry name" value="aa-tRNA-synth_II/BPL/LPL"/>
</dbReference>
<dbReference type="RefSeq" id="WP_094997873.1">
    <property type="nucleotide sequence ID" value="NZ_BMJL01000004.1"/>
</dbReference>
<dbReference type="CDD" id="cd16442">
    <property type="entry name" value="BPL"/>
    <property type="match status" value="1"/>
</dbReference>
<dbReference type="NCBIfam" id="TIGR00121">
    <property type="entry name" value="birA_ligase"/>
    <property type="match status" value="1"/>
</dbReference>
<dbReference type="OrthoDB" id="9807064at2"/>
<accession>A0A223V7J7</accession>
<dbReference type="KEGG" id="marb:CJ263_14135"/>
<dbReference type="PANTHER" id="PTHR12835:SF5">
    <property type="entry name" value="BIOTIN--PROTEIN LIGASE"/>
    <property type="match status" value="1"/>
</dbReference>
<gene>
    <name evidence="1" type="ORF">CJ263_14135</name>
</gene>
<dbReference type="SUPFAM" id="SSF55681">
    <property type="entry name" value="Class II aaRS and biotin synthetases"/>
    <property type="match status" value="1"/>
</dbReference>
<evidence type="ECO:0000313" key="1">
    <source>
        <dbReference type="EMBL" id="ASV31262.1"/>
    </source>
</evidence>
<organism evidence="1 2">
    <name type="scientific">Maribacter cobaltidurans</name>
    <dbReference type="NCBI Taxonomy" id="1178778"/>
    <lineage>
        <taxon>Bacteria</taxon>
        <taxon>Pseudomonadati</taxon>
        <taxon>Bacteroidota</taxon>
        <taxon>Flavobacteriia</taxon>
        <taxon>Flavobacteriales</taxon>
        <taxon>Flavobacteriaceae</taxon>
        <taxon>Maribacter</taxon>
    </lineage>
</organism>
<dbReference type="InterPro" id="IPR004408">
    <property type="entry name" value="Biotin_CoA_COase_ligase"/>
</dbReference>
<dbReference type="Gene3D" id="3.30.930.10">
    <property type="entry name" value="Bira Bifunctional Protein, Domain 2"/>
    <property type="match status" value="1"/>
</dbReference>
<dbReference type="EMBL" id="CP022957">
    <property type="protein sequence ID" value="ASV31262.1"/>
    <property type="molecule type" value="Genomic_DNA"/>
</dbReference>
<dbReference type="AlphaFoldDB" id="A0A223V7J7"/>